<comment type="caution">
    <text evidence="2">The sequence shown here is derived from an EMBL/GenBank/DDBJ whole genome shotgun (WGS) entry which is preliminary data.</text>
</comment>
<name>A0AAW1L3B9_POPJA</name>
<organism evidence="2 3">
    <name type="scientific">Popillia japonica</name>
    <name type="common">Japanese beetle</name>
    <dbReference type="NCBI Taxonomy" id="7064"/>
    <lineage>
        <taxon>Eukaryota</taxon>
        <taxon>Metazoa</taxon>
        <taxon>Ecdysozoa</taxon>
        <taxon>Arthropoda</taxon>
        <taxon>Hexapoda</taxon>
        <taxon>Insecta</taxon>
        <taxon>Pterygota</taxon>
        <taxon>Neoptera</taxon>
        <taxon>Endopterygota</taxon>
        <taxon>Coleoptera</taxon>
        <taxon>Polyphaga</taxon>
        <taxon>Scarabaeiformia</taxon>
        <taxon>Scarabaeidae</taxon>
        <taxon>Rutelinae</taxon>
        <taxon>Popillia</taxon>
    </lineage>
</organism>
<gene>
    <name evidence="2" type="ORF">QE152_g17016</name>
</gene>
<dbReference type="Proteomes" id="UP001458880">
    <property type="component" value="Unassembled WGS sequence"/>
</dbReference>
<reference evidence="2 3" key="1">
    <citation type="journal article" date="2024" name="BMC Genomics">
        <title>De novo assembly and annotation of Popillia japonica's genome with initial clues to its potential as an invasive pest.</title>
        <authorList>
            <person name="Cucini C."/>
            <person name="Boschi S."/>
            <person name="Funari R."/>
            <person name="Cardaioli E."/>
            <person name="Iannotti N."/>
            <person name="Marturano G."/>
            <person name="Paoli F."/>
            <person name="Bruttini M."/>
            <person name="Carapelli A."/>
            <person name="Frati F."/>
            <person name="Nardi F."/>
        </authorList>
    </citation>
    <scope>NUCLEOTIDE SEQUENCE [LARGE SCALE GENOMIC DNA]</scope>
    <source>
        <strain evidence="2">DMR45628</strain>
    </source>
</reference>
<proteinExistence type="predicted"/>
<feature type="region of interest" description="Disordered" evidence="1">
    <location>
        <begin position="32"/>
        <end position="102"/>
    </location>
</feature>
<evidence type="ECO:0000313" key="2">
    <source>
        <dbReference type="EMBL" id="KAK9728871.1"/>
    </source>
</evidence>
<sequence>MDIAISGYRCTGIHSFNRNVFNDVDFIGSDMTNAPESLSISEPSLSSSQLIGSDMTNAPESLSISEPSLSSSQLSEPTPSTSSQTTATDAEQQLPSSRQSIYETQVVRCRTTTSLFSAIHI</sequence>
<dbReference type="AlphaFoldDB" id="A0AAW1L3B9"/>
<feature type="compositionally biased region" description="Low complexity" evidence="1">
    <location>
        <begin position="35"/>
        <end position="93"/>
    </location>
</feature>
<protein>
    <submittedName>
        <fullName evidence="2">Uncharacterized protein</fullName>
    </submittedName>
</protein>
<evidence type="ECO:0000256" key="1">
    <source>
        <dbReference type="SAM" id="MobiDB-lite"/>
    </source>
</evidence>
<keyword evidence="3" id="KW-1185">Reference proteome</keyword>
<evidence type="ECO:0000313" key="3">
    <source>
        <dbReference type="Proteomes" id="UP001458880"/>
    </source>
</evidence>
<accession>A0AAW1L3B9</accession>
<dbReference type="EMBL" id="JASPKY010000166">
    <property type="protein sequence ID" value="KAK9728871.1"/>
    <property type="molecule type" value="Genomic_DNA"/>
</dbReference>